<comment type="similarity">
    <text evidence="2">Belongs to the Nudix hydrolase family.</text>
</comment>
<dbReference type="CDD" id="cd04665">
    <property type="entry name" value="NUDIX_RppH"/>
    <property type="match status" value="1"/>
</dbReference>
<dbReference type="RefSeq" id="WP_290280459.1">
    <property type="nucleotide sequence ID" value="NZ_JAUFQI010000001.1"/>
</dbReference>
<comment type="caution">
    <text evidence="7">The sequence shown here is derived from an EMBL/GenBank/DDBJ whole genome shotgun (WGS) entry which is preliminary data.</text>
</comment>
<dbReference type="Pfam" id="PF00293">
    <property type="entry name" value="NUDIX"/>
    <property type="match status" value="1"/>
</dbReference>
<evidence type="ECO:0000313" key="8">
    <source>
        <dbReference type="Proteomes" id="UP001595710"/>
    </source>
</evidence>
<evidence type="ECO:0000256" key="3">
    <source>
        <dbReference type="ARBA" id="ARBA00022723"/>
    </source>
</evidence>
<keyword evidence="8" id="KW-1185">Reference proteome</keyword>
<evidence type="ECO:0000256" key="4">
    <source>
        <dbReference type="ARBA" id="ARBA00022801"/>
    </source>
</evidence>
<gene>
    <name evidence="7" type="ORF">ACFOND_04205</name>
</gene>
<dbReference type="InterPro" id="IPR000086">
    <property type="entry name" value="NUDIX_hydrolase_dom"/>
</dbReference>
<evidence type="ECO:0000259" key="6">
    <source>
        <dbReference type="PROSITE" id="PS51462"/>
    </source>
</evidence>
<dbReference type="Proteomes" id="UP001595710">
    <property type="component" value="Unassembled WGS sequence"/>
</dbReference>
<keyword evidence="5" id="KW-0460">Magnesium</keyword>
<reference evidence="8" key="1">
    <citation type="journal article" date="2019" name="Int. J. Syst. Evol. Microbiol.">
        <title>The Global Catalogue of Microorganisms (GCM) 10K type strain sequencing project: providing services to taxonomists for standard genome sequencing and annotation.</title>
        <authorList>
            <consortium name="The Broad Institute Genomics Platform"/>
            <consortium name="The Broad Institute Genome Sequencing Center for Infectious Disease"/>
            <person name="Wu L."/>
            <person name="Ma J."/>
        </authorList>
    </citation>
    <scope>NUCLEOTIDE SEQUENCE [LARGE SCALE GENOMIC DNA]</scope>
    <source>
        <strain evidence="8">CECT 8288</strain>
    </source>
</reference>
<dbReference type="InterPro" id="IPR020084">
    <property type="entry name" value="NUDIX_hydrolase_CS"/>
</dbReference>
<proteinExistence type="inferred from homology"/>
<evidence type="ECO:0000256" key="2">
    <source>
        <dbReference type="ARBA" id="ARBA00005582"/>
    </source>
</evidence>
<keyword evidence="3" id="KW-0479">Metal-binding</keyword>
<evidence type="ECO:0000256" key="5">
    <source>
        <dbReference type="ARBA" id="ARBA00022842"/>
    </source>
</evidence>
<protein>
    <submittedName>
        <fullName evidence="7">NUDIX domain-containing protein</fullName>
    </submittedName>
</protein>
<accession>A0ABV7WRA5</accession>
<dbReference type="PROSITE" id="PS00893">
    <property type="entry name" value="NUDIX_BOX"/>
    <property type="match status" value="1"/>
</dbReference>
<sequence length="157" mass="17517">MSLNSLSKLKPCDLSAIELAQYPANNMANSQLHWAVIVARYQNQWVFVKHKDRTTLESPGGKREPGETIGECAHRELFEETGATNFNLEPMATYAIKLPHGELSYGQLFFASIDSLGPLPSSEIEKVVCSSKYPDAHTYPNVHPFLLDQVKNKLNLA</sequence>
<evidence type="ECO:0000313" key="7">
    <source>
        <dbReference type="EMBL" id="MFC3700834.1"/>
    </source>
</evidence>
<organism evidence="7 8">
    <name type="scientific">Reinekea marina</name>
    <dbReference type="NCBI Taxonomy" id="1310421"/>
    <lineage>
        <taxon>Bacteria</taxon>
        <taxon>Pseudomonadati</taxon>
        <taxon>Pseudomonadota</taxon>
        <taxon>Gammaproteobacteria</taxon>
        <taxon>Oceanospirillales</taxon>
        <taxon>Saccharospirillaceae</taxon>
        <taxon>Reinekea</taxon>
    </lineage>
</organism>
<evidence type="ECO:0000256" key="1">
    <source>
        <dbReference type="ARBA" id="ARBA00001946"/>
    </source>
</evidence>
<dbReference type="PANTHER" id="PTHR43758:SF8">
    <property type="entry name" value="8-OXO-DGTP DIPHOSPHATASE YTKD-RELATED"/>
    <property type="match status" value="1"/>
</dbReference>
<comment type="cofactor">
    <cofactor evidence="1">
        <name>Mg(2+)</name>
        <dbReference type="ChEBI" id="CHEBI:18420"/>
    </cofactor>
</comment>
<dbReference type="SUPFAM" id="SSF55811">
    <property type="entry name" value="Nudix"/>
    <property type="match status" value="1"/>
</dbReference>
<dbReference type="InterPro" id="IPR015797">
    <property type="entry name" value="NUDIX_hydrolase-like_dom_sf"/>
</dbReference>
<dbReference type="InterPro" id="IPR014078">
    <property type="entry name" value="Nudix_YtkD"/>
</dbReference>
<name>A0ABV7WRA5_9GAMM</name>
<dbReference type="Gene3D" id="3.90.79.10">
    <property type="entry name" value="Nucleoside Triphosphate Pyrophosphohydrolase"/>
    <property type="match status" value="1"/>
</dbReference>
<dbReference type="EMBL" id="JBHRYN010000007">
    <property type="protein sequence ID" value="MFC3700834.1"/>
    <property type="molecule type" value="Genomic_DNA"/>
</dbReference>
<keyword evidence="4" id="KW-0378">Hydrolase</keyword>
<dbReference type="PROSITE" id="PS51462">
    <property type="entry name" value="NUDIX"/>
    <property type="match status" value="1"/>
</dbReference>
<feature type="domain" description="Nudix hydrolase" evidence="6">
    <location>
        <begin position="29"/>
        <end position="155"/>
    </location>
</feature>
<dbReference type="PANTHER" id="PTHR43758">
    <property type="entry name" value="7,8-DIHYDRO-8-OXOGUANINE TRIPHOSPHATASE"/>
    <property type="match status" value="1"/>
</dbReference>